<evidence type="ECO:0000313" key="13">
    <source>
        <dbReference type="Proteomes" id="UP000743370"/>
    </source>
</evidence>
<evidence type="ECO:0000256" key="5">
    <source>
        <dbReference type="ARBA" id="ARBA00022729"/>
    </source>
</evidence>
<evidence type="ECO:0000256" key="9">
    <source>
        <dbReference type="SAM" id="MobiDB-lite"/>
    </source>
</evidence>
<evidence type="ECO:0000313" key="12">
    <source>
        <dbReference type="EMBL" id="KAG2384795.1"/>
    </source>
</evidence>
<dbReference type="GO" id="GO:0098552">
    <property type="term" value="C:side of membrane"/>
    <property type="evidence" value="ECO:0007669"/>
    <property type="project" value="UniProtKB-KW"/>
</dbReference>
<feature type="region of interest" description="Disordered" evidence="9">
    <location>
        <begin position="127"/>
        <end position="167"/>
    </location>
</feature>
<dbReference type="EMBL" id="JABFOF010000008">
    <property type="protein sequence ID" value="KAG2384795.1"/>
    <property type="molecule type" value="Genomic_DNA"/>
</dbReference>
<evidence type="ECO:0000256" key="4">
    <source>
        <dbReference type="ARBA" id="ARBA00022622"/>
    </source>
</evidence>
<dbReference type="SMART" id="SM00499">
    <property type="entry name" value="AAI"/>
    <property type="match status" value="1"/>
</dbReference>
<protein>
    <submittedName>
        <fullName evidence="12">Protein YLS3 Protein YELLOW-LEAF-SPECIFIC GENE 3 Xylogen-like protein</fullName>
    </submittedName>
</protein>
<dbReference type="Gene3D" id="1.10.110.10">
    <property type="entry name" value="Plant lipid-transfer and hydrophobic proteins"/>
    <property type="match status" value="1"/>
</dbReference>
<feature type="compositionally biased region" description="Low complexity" evidence="9">
    <location>
        <begin position="138"/>
        <end position="150"/>
    </location>
</feature>
<comment type="subcellular location">
    <subcellularLocation>
        <location evidence="1">Cell membrane</location>
        <topology evidence="1">Lipid-anchor</topology>
        <topology evidence="1">GPI-anchor</topology>
    </subcellularLocation>
</comment>
<evidence type="ECO:0000256" key="6">
    <source>
        <dbReference type="ARBA" id="ARBA00023157"/>
    </source>
</evidence>
<dbReference type="PANTHER" id="PTHR33044">
    <property type="entry name" value="BIFUNCTIONAL INHIBITOR/LIPID-TRANSFER PROTEIN/SEED STORAGE 2S ALBUMIN SUPERFAMILY PROTEIN-RELATED"/>
    <property type="match status" value="1"/>
</dbReference>
<dbReference type="FunFam" id="1.10.110.10:FF:000001">
    <property type="entry name" value="Bifunctional inhibitor/lipid-transfer protein/seed storage 2S albumin superfamily protein"/>
    <property type="match status" value="1"/>
</dbReference>
<evidence type="ECO:0000256" key="10">
    <source>
        <dbReference type="SAM" id="SignalP"/>
    </source>
</evidence>
<dbReference type="CDD" id="cd00010">
    <property type="entry name" value="AAI_LTSS"/>
    <property type="match status" value="1"/>
</dbReference>
<comment type="caution">
    <text evidence="12">The sequence shown here is derived from an EMBL/GenBank/DDBJ whole genome shotgun (WGS) entry which is preliminary data.</text>
</comment>
<feature type="compositionally biased region" description="Polar residues" evidence="9">
    <location>
        <begin position="127"/>
        <end position="137"/>
    </location>
</feature>
<evidence type="ECO:0000256" key="1">
    <source>
        <dbReference type="ARBA" id="ARBA00004609"/>
    </source>
</evidence>
<evidence type="ECO:0000256" key="8">
    <source>
        <dbReference type="ARBA" id="ARBA00023288"/>
    </source>
</evidence>
<sequence>MYSRAAPPLRLVLAITLVLVMHAMGESAQEKQKCAESLTGMATCLPYLGGEAKAPTADCCSGLTQGLKSNKKCLCVILKDRDDPDLGLKINTTIAVGLPSLCKAPDNISQCPALLHLDPKSREAQAFNQKGQNSNGDSAHPSPSSSARASSENDRNQGTHETDTAKNGASYKGKRLLERFIAIAVAGLVIWLS</sequence>
<evidence type="ECO:0000259" key="11">
    <source>
        <dbReference type="SMART" id="SM00499"/>
    </source>
</evidence>
<keyword evidence="4" id="KW-0336">GPI-anchor</keyword>
<keyword evidence="3" id="KW-1003">Cell membrane</keyword>
<keyword evidence="4" id="KW-0472">Membrane</keyword>
<dbReference type="InterPro" id="IPR043325">
    <property type="entry name" value="LTSS"/>
</dbReference>
<feature type="domain" description="Bifunctional inhibitor/plant lipid transfer protein/seed storage helical" evidence="11">
    <location>
        <begin position="34"/>
        <end position="111"/>
    </location>
</feature>
<evidence type="ECO:0000256" key="3">
    <source>
        <dbReference type="ARBA" id="ARBA00022475"/>
    </source>
</evidence>
<evidence type="ECO:0000256" key="2">
    <source>
        <dbReference type="ARBA" id="ARBA00009748"/>
    </source>
</evidence>
<dbReference type="Proteomes" id="UP000743370">
    <property type="component" value="Unassembled WGS sequence"/>
</dbReference>
<accession>A0A8T0JWL1</accession>
<keyword evidence="5 10" id="KW-0732">Signal</keyword>
<feature type="signal peptide" evidence="10">
    <location>
        <begin position="1"/>
        <end position="25"/>
    </location>
</feature>
<name>A0A8T0JWL1_PHAAN</name>
<dbReference type="GO" id="GO:0005886">
    <property type="term" value="C:plasma membrane"/>
    <property type="evidence" value="ECO:0007669"/>
    <property type="project" value="UniProtKB-SubCell"/>
</dbReference>
<organism evidence="12 13">
    <name type="scientific">Phaseolus angularis</name>
    <name type="common">Azuki bean</name>
    <name type="synonym">Vigna angularis</name>
    <dbReference type="NCBI Taxonomy" id="3914"/>
    <lineage>
        <taxon>Eukaryota</taxon>
        <taxon>Viridiplantae</taxon>
        <taxon>Streptophyta</taxon>
        <taxon>Embryophyta</taxon>
        <taxon>Tracheophyta</taxon>
        <taxon>Spermatophyta</taxon>
        <taxon>Magnoliopsida</taxon>
        <taxon>eudicotyledons</taxon>
        <taxon>Gunneridae</taxon>
        <taxon>Pentapetalae</taxon>
        <taxon>rosids</taxon>
        <taxon>fabids</taxon>
        <taxon>Fabales</taxon>
        <taxon>Fabaceae</taxon>
        <taxon>Papilionoideae</taxon>
        <taxon>50 kb inversion clade</taxon>
        <taxon>NPAAA clade</taxon>
        <taxon>indigoferoid/millettioid clade</taxon>
        <taxon>Phaseoleae</taxon>
        <taxon>Vigna</taxon>
    </lineage>
</organism>
<evidence type="ECO:0000256" key="7">
    <source>
        <dbReference type="ARBA" id="ARBA00023180"/>
    </source>
</evidence>
<comment type="similarity">
    <text evidence="2">Belongs to the plant LTP family.</text>
</comment>
<keyword evidence="8" id="KW-0449">Lipoprotein</keyword>
<feature type="compositionally biased region" description="Basic and acidic residues" evidence="9">
    <location>
        <begin position="151"/>
        <end position="164"/>
    </location>
</feature>
<dbReference type="SUPFAM" id="SSF47699">
    <property type="entry name" value="Bifunctional inhibitor/lipid-transfer protein/seed storage 2S albumin"/>
    <property type="match status" value="1"/>
</dbReference>
<gene>
    <name evidence="12" type="ORF">HKW66_Vig0118870</name>
</gene>
<dbReference type="InterPro" id="IPR036312">
    <property type="entry name" value="Bifun_inhib/LTP/seed_sf"/>
</dbReference>
<reference evidence="12 13" key="1">
    <citation type="submission" date="2020-05" db="EMBL/GenBank/DDBJ databases">
        <title>Vigna angularis (adzuki bean) Var. LongXiaoDou No. 4 denovo assembly.</title>
        <authorList>
            <person name="Xiang H."/>
        </authorList>
    </citation>
    <scope>NUCLEOTIDE SEQUENCE [LARGE SCALE GENOMIC DNA]</scope>
    <source>
        <tissue evidence="12">Leaf</tissue>
    </source>
</reference>
<keyword evidence="6" id="KW-1015">Disulfide bond</keyword>
<feature type="chain" id="PRO_5035928140" evidence="10">
    <location>
        <begin position="26"/>
        <end position="193"/>
    </location>
</feature>
<proteinExistence type="inferred from homology"/>
<dbReference type="InterPro" id="IPR016140">
    <property type="entry name" value="Bifunc_inhib/LTP/seed_store"/>
</dbReference>
<dbReference type="Pfam" id="PF14368">
    <property type="entry name" value="LTP_2"/>
    <property type="match status" value="1"/>
</dbReference>
<dbReference type="OrthoDB" id="1417987at2759"/>
<keyword evidence="7" id="KW-0325">Glycoprotein</keyword>
<dbReference type="AlphaFoldDB" id="A0A8T0JWL1"/>